<gene>
    <name evidence="1" type="ORF">STAS_25312</name>
</gene>
<dbReference type="OrthoDB" id="2414662at2759"/>
<dbReference type="AlphaFoldDB" id="A0A5A7QTF3"/>
<dbReference type="Gene3D" id="3.30.70.260">
    <property type="match status" value="1"/>
</dbReference>
<sequence length="164" mass="18409">MALAAADAATPNYAANHGRVSDFASPRRPLLNFRVRRQFLYLPQRAMASVEDGIHSSQITIAPRLNRDLSSLPKPLSAIDFSSSASNGKKVRVAYQIESRPQKLRPLRVVDDSNRASPTYFDYLFYIDFEASMAEPRAQFALGHLQEFARFLRVLGCYPIDTVS</sequence>
<reference evidence="2" key="1">
    <citation type="journal article" date="2019" name="Curr. Biol.">
        <title>Genome Sequence of Striga asiatica Provides Insight into the Evolution of Plant Parasitism.</title>
        <authorList>
            <person name="Yoshida S."/>
            <person name="Kim S."/>
            <person name="Wafula E.K."/>
            <person name="Tanskanen J."/>
            <person name="Kim Y.M."/>
            <person name="Honaas L."/>
            <person name="Yang Z."/>
            <person name="Spallek T."/>
            <person name="Conn C.E."/>
            <person name="Ichihashi Y."/>
            <person name="Cheong K."/>
            <person name="Cui S."/>
            <person name="Der J.P."/>
            <person name="Gundlach H."/>
            <person name="Jiao Y."/>
            <person name="Hori C."/>
            <person name="Ishida J.K."/>
            <person name="Kasahara H."/>
            <person name="Kiba T."/>
            <person name="Kim M.S."/>
            <person name="Koo N."/>
            <person name="Laohavisit A."/>
            <person name="Lee Y.H."/>
            <person name="Lumba S."/>
            <person name="McCourt P."/>
            <person name="Mortimer J.C."/>
            <person name="Mutuku J.M."/>
            <person name="Nomura T."/>
            <person name="Sasaki-Sekimoto Y."/>
            <person name="Seto Y."/>
            <person name="Wang Y."/>
            <person name="Wakatake T."/>
            <person name="Sakakibara H."/>
            <person name="Demura T."/>
            <person name="Yamaguchi S."/>
            <person name="Yoneyama K."/>
            <person name="Manabe R.I."/>
            <person name="Nelson D.C."/>
            <person name="Schulman A.H."/>
            <person name="Timko M.P."/>
            <person name="dePamphilis C.W."/>
            <person name="Choi D."/>
            <person name="Shirasu K."/>
        </authorList>
    </citation>
    <scope>NUCLEOTIDE SEQUENCE [LARGE SCALE GENOMIC DNA]</scope>
    <source>
        <strain evidence="2">cv. UVA1</strain>
    </source>
</reference>
<proteinExistence type="predicted"/>
<dbReference type="CDD" id="cd04905">
    <property type="entry name" value="ACT_CM-PDT"/>
    <property type="match status" value="1"/>
</dbReference>
<evidence type="ECO:0000313" key="1">
    <source>
        <dbReference type="EMBL" id="GER48158.1"/>
    </source>
</evidence>
<dbReference type="EMBL" id="BKCP01008181">
    <property type="protein sequence ID" value="GER48158.1"/>
    <property type="molecule type" value="Genomic_DNA"/>
</dbReference>
<protein>
    <submittedName>
        <fullName evidence="1">Arogenate/prephenate dehydratase</fullName>
    </submittedName>
</protein>
<dbReference type="InterPro" id="IPR045865">
    <property type="entry name" value="ACT-like_dom_sf"/>
</dbReference>
<evidence type="ECO:0000313" key="2">
    <source>
        <dbReference type="Proteomes" id="UP000325081"/>
    </source>
</evidence>
<name>A0A5A7QTF3_STRAF</name>
<organism evidence="1 2">
    <name type="scientific">Striga asiatica</name>
    <name type="common">Asiatic witchweed</name>
    <name type="synonym">Buchnera asiatica</name>
    <dbReference type="NCBI Taxonomy" id="4170"/>
    <lineage>
        <taxon>Eukaryota</taxon>
        <taxon>Viridiplantae</taxon>
        <taxon>Streptophyta</taxon>
        <taxon>Embryophyta</taxon>
        <taxon>Tracheophyta</taxon>
        <taxon>Spermatophyta</taxon>
        <taxon>Magnoliopsida</taxon>
        <taxon>eudicotyledons</taxon>
        <taxon>Gunneridae</taxon>
        <taxon>Pentapetalae</taxon>
        <taxon>asterids</taxon>
        <taxon>lamiids</taxon>
        <taxon>Lamiales</taxon>
        <taxon>Orobanchaceae</taxon>
        <taxon>Buchnereae</taxon>
        <taxon>Striga</taxon>
    </lineage>
</organism>
<dbReference type="PANTHER" id="PTHR21022:SF20">
    <property type="entry name" value="AROGENATE DEHYDRATASE_PREPHENATE DEHYDRATASE 1, CHLOROPLASTIC"/>
    <property type="match status" value="1"/>
</dbReference>
<dbReference type="Proteomes" id="UP000325081">
    <property type="component" value="Unassembled WGS sequence"/>
</dbReference>
<dbReference type="GO" id="GO:0004664">
    <property type="term" value="F:prephenate dehydratase activity"/>
    <property type="evidence" value="ECO:0007669"/>
    <property type="project" value="TreeGrafter"/>
</dbReference>
<keyword evidence="2" id="KW-1185">Reference proteome</keyword>
<dbReference type="SUPFAM" id="SSF55021">
    <property type="entry name" value="ACT-like"/>
    <property type="match status" value="1"/>
</dbReference>
<dbReference type="PANTHER" id="PTHR21022">
    <property type="entry name" value="PREPHENATE DEHYDRATASE P PROTEIN"/>
    <property type="match status" value="1"/>
</dbReference>
<dbReference type="GO" id="GO:0009094">
    <property type="term" value="P:L-phenylalanine biosynthetic process"/>
    <property type="evidence" value="ECO:0007669"/>
    <property type="project" value="TreeGrafter"/>
</dbReference>
<comment type="caution">
    <text evidence="1">The sequence shown here is derived from an EMBL/GenBank/DDBJ whole genome shotgun (WGS) entry which is preliminary data.</text>
</comment>
<accession>A0A5A7QTF3</accession>
<dbReference type="GO" id="GO:0047769">
    <property type="term" value="F:arogenate dehydratase activity"/>
    <property type="evidence" value="ECO:0007669"/>
    <property type="project" value="TreeGrafter"/>
</dbReference>
<dbReference type="GO" id="GO:0009507">
    <property type="term" value="C:chloroplast"/>
    <property type="evidence" value="ECO:0007669"/>
    <property type="project" value="TreeGrafter"/>
</dbReference>